<dbReference type="InParanoid" id="A0A0D2UB17"/>
<keyword evidence="3 6" id="KW-1133">Transmembrane helix</keyword>
<feature type="region of interest" description="Disordered" evidence="5">
    <location>
        <begin position="1"/>
        <end position="114"/>
    </location>
</feature>
<evidence type="ECO:0000256" key="6">
    <source>
        <dbReference type="SAM" id="Phobius"/>
    </source>
</evidence>
<evidence type="ECO:0000313" key="9">
    <source>
        <dbReference type="Proteomes" id="UP000008743"/>
    </source>
</evidence>
<keyword evidence="9" id="KW-1185">Reference proteome</keyword>
<feature type="transmembrane region" description="Helical" evidence="6">
    <location>
        <begin position="180"/>
        <end position="200"/>
    </location>
</feature>
<dbReference type="InterPro" id="IPR005821">
    <property type="entry name" value="Ion_trans_dom"/>
</dbReference>
<evidence type="ECO:0000313" key="8">
    <source>
        <dbReference type="EMBL" id="KJE92246.1"/>
    </source>
</evidence>
<feature type="transmembrane region" description="Helical" evidence="6">
    <location>
        <begin position="249"/>
        <end position="270"/>
    </location>
</feature>
<dbReference type="SUPFAM" id="SSF81324">
    <property type="entry name" value="Voltage-gated potassium channels"/>
    <property type="match status" value="1"/>
</dbReference>
<proteinExistence type="predicted"/>
<sequence length="321" mass="35607">MSAFTRFTVDDLEDDDDRLAFPSAPNGPFQPQSQQPPPQPQQPQFQSGASRASPAQHPRTSKTTTSNSSSSSSARPQSHLSLVLGDEDDDDDAPWGAKRALEDSAPASRSSSRNAQPYWAETSLAAAATGSGLHSLRINRFTNAASALFYSKYYFIVYMIVVVLCLTSLIWSLTDSKEQVVGVIVIEVVINVILIFELFIRFMSLGAKAYFASWWNRFDLLVLLLCVGALITYIASTGGENQSEQVEDVVSLVLLVIRSVLQVIRVTLLLRSQYRQLSTRREVDILRVDRKRTDSMSNMLSTSDENLHANNYLLGDEDDSE</sequence>
<gene>
    <name evidence="8" type="ORF">CAOG_008681</name>
</gene>
<protein>
    <recommendedName>
        <fullName evidence="7">Ion transport domain-containing protein</fullName>
    </recommendedName>
</protein>
<organism evidence="8 9">
    <name type="scientific">Capsaspora owczarzaki (strain ATCC 30864)</name>
    <dbReference type="NCBI Taxonomy" id="595528"/>
    <lineage>
        <taxon>Eukaryota</taxon>
        <taxon>Filasterea</taxon>
        <taxon>Capsaspora</taxon>
    </lineage>
</organism>
<evidence type="ECO:0000256" key="1">
    <source>
        <dbReference type="ARBA" id="ARBA00004141"/>
    </source>
</evidence>
<accession>A0A0D2UB17</accession>
<feature type="domain" description="Ion transport" evidence="7">
    <location>
        <begin position="155"/>
        <end position="270"/>
    </location>
</feature>
<dbReference type="eggNOG" id="ENOG502SE4J">
    <property type="taxonomic scope" value="Eukaryota"/>
</dbReference>
<dbReference type="GO" id="GO:0016020">
    <property type="term" value="C:membrane"/>
    <property type="evidence" value="ECO:0007669"/>
    <property type="project" value="UniProtKB-SubCell"/>
</dbReference>
<feature type="compositionally biased region" description="Low complexity" evidence="5">
    <location>
        <begin position="61"/>
        <end position="73"/>
    </location>
</feature>
<dbReference type="PANTHER" id="PTHR38483:SF1">
    <property type="entry name" value="ION TRANSPORT DOMAIN-CONTAINING PROTEIN"/>
    <property type="match status" value="1"/>
</dbReference>
<dbReference type="Gene3D" id="1.20.120.350">
    <property type="entry name" value="Voltage-gated potassium channels. Chain C"/>
    <property type="match status" value="1"/>
</dbReference>
<dbReference type="AlphaFoldDB" id="A0A0D2UB17"/>
<name>A0A0D2UB17_CAPO3</name>
<reference evidence="9" key="1">
    <citation type="submission" date="2011-02" db="EMBL/GenBank/DDBJ databases">
        <title>The Genome Sequence of Capsaspora owczarzaki ATCC 30864.</title>
        <authorList>
            <person name="Russ C."/>
            <person name="Cuomo C."/>
            <person name="Burger G."/>
            <person name="Gray M.W."/>
            <person name="Holland P.W.H."/>
            <person name="King N."/>
            <person name="Lang F.B.F."/>
            <person name="Roger A.J."/>
            <person name="Ruiz-Trillo I."/>
            <person name="Young S.K."/>
            <person name="Zeng Q."/>
            <person name="Gargeya S."/>
            <person name="Alvarado L."/>
            <person name="Berlin A."/>
            <person name="Chapman S.B."/>
            <person name="Chen Z."/>
            <person name="Freedman E."/>
            <person name="Gellesch M."/>
            <person name="Goldberg J."/>
            <person name="Griggs A."/>
            <person name="Gujja S."/>
            <person name="Heilman E."/>
            <person name="Heiman D."/>
            <person name="Howarth C."/>
            <person name="Mehta T."/>
            <person name="Neiman D."/>
            <person name="Pearson M."/>
            <person name="Roberts A."/>
            <person name="Saif S."/>
            <person name="Shea T."/>
            <person name="Shenoy N."/>
            <person name="Sisk P."/>
            <person name="Stolte C."/>
            <person name="Sykes S."/>
            <person name="White J."/>
            <person name="Yandava C."/>
            <person name="Haas B."/>
            <person name="Nusbaum C."/>
            <person name="Birren B."/>
        </authorList>
    </citation>
    <scope>NUCLEOTIDE SEQUENCE</scope>
    <source>
        <strain evidence="9">ATCC 30864</strain>
    </source>
</reference>
<dbReference type="PhylomeDB" id="A0A0D2UB17"/>
<keyword evidence="2 6" id="KW-0812">Transmembrane</keyword>
<dbReference type="InterPro" id="IPR027359">
    <property type="entry name" value="Volt_channel_dom_sf"/>
</dbReference>
<evidence type="ECO:0000256" key="5">
    <source>
        <dbReference type="SAM" id="MobiDB-lite"/>
    </source>
</evidence>
<feature type="transmembrane region" description="Helical" evidence="6">
    <location>
        <begin position="153"/>
        <end position="174"/>
    </location>
</feature>
<keyword evidence="4 6" id="KW-0472">Membrane</keyword>
<dbReference type="GO" id="GO:0005216">
    <property type="term" value="F:monoatomic ion channel activity"/>
    <property type="evidence" value="ECO:0007669"/>
    <property type="project" value="InterPro"/>
</dbReference>
<feature type="transmembrane region" description="Helical" evidence="6">
    <location>
        <begin position="220"/>
        <end position="237"/>
    </location>
</feature>
<dbReference type="EMBL" id="KE346363">
    <property type="protein sequence ID" value="KJE92246.1"/>
    <property type="molecule type" value="Genomic_DNA"/>
</dbReference>
<evidence type="ECO:0000256" key="4">
    <source>
        <dbReference type="ARBA" id="ARBA00023136"/>
    </source>
</evidence>
<dbReference type="RefSeq" id="XP_011270292.1">
    <property type="nucleotide sequence ID" value="XM_011271990.1"/>
</dbReference>
<dbReference type="Proteomes" id="UP000008743">
    <property type="component" value="Unassembled WGS sequence"/>
</dbReference>
<dbReference type="Pfam" id="PF00520">
    <property type="entry name" value="Ion_trans"/>
    <property type="match status" value="1"/>
</dbReference>
<evidence type="ECO:0000256" key="3">
    <source>
        <dbReference type="ARBA" id="ARBA00022989"/>
    </source>
</evidence>
<dbReference type="STRING" id="595528.A0A0D2UB17"/>
<dbReference type="PANTHER" id="PTHR38483">
    <property type="entry name" value="CHROMOSOME 1, WHOLE GENOME SHOTGUN SEQUENCE"/>
    <property type="match status" value="1"/>
</dbReference>
<feature type="compositionally biased region" description="Low complexity" evidence="5">
    <location>
        <begin position="104"/>
        <end position="113"/>
    </location>
</feature>
<evidence type="ECO:0000259" key="7">
    <source>
        <dbReference type="Pfam" id="PF00520"/>
    </source>
</evidence>
<evidence type="ECO:0000256" key="2">
    <source>
        <dbReference type="ARBA" id="ARBA00022692"/>
    </source>
</evidence>
<comment type="subcellular location">
    <subcellularLocation>
        <location evidence="1">Membrane</location>
        <topology evidence="1">Multi-pass membrane protein</topology>
    </subcellularLocation>
</comment>